<name>A0ABM4U6H6_COFAR</name>
<sequence length="273" mass="29774">MALFTVFLLATFPSLIFSLGTIIPLPKTNITLKGFTKLPFPQNVLSSGSLSFNLLGEGPYAGVTVVGPSGGLATTLVPSKNGTPYKLLLGIDAASNQNVYFTDASGVFGFTEVDKAIRTGDSTGRLLEYNPKTKKVTTLLSNLGGAAGVATDAAASYVLVSEFIAKRITKYWLKGEKAGTSEIFLTFTGNPNKIKRNWEGNYWVPLNYPRPDYTNAPKGVKFSPSGQILETVDFSKEYYQNITAVVEQRGKLFLSGLFIPYIGQYELEEYLYH</sequence>
<feature type="signal peptide" evidence="5">
    <location>
        <begin position="1"/>
        <end position="18"/>
    </location>
</feature>
<comment type="subcellular location">
    <subcellularLocation>
        <location evidence="1">Vacuole</location>
    </subcellularLocation>
</comment>
<proteinExistence type="inferred from homology"/>
<dbReference type="InterPro" id="IPR018119">
    <property type="entry name" value="Strictosidine_synth_cons-reg"/>
</dbReference>
<feature type="chain" id="PRO_5046848252" evidence="5">
    <location>
        <begin position="19"/>
        <end position="273"/>
    </location>
</feature>
<evidence type="ECO:0000256" key="3">
    <source>
        <dbReference type="ARBA" id="ARBA00022554"/>
    </source>
</evidence>
<dbReference type="GeneID" id="113740146"/>
<keyword evidence="5" id="KW-0732">Signal</keyword>
<keyword evidence="4" id="KW-0325">Glycoprotein</keyword>
<dbReference type="RefSeq" id="XP_071902899.1">
    <property type="nucleotide sequence ID" value="XM_072046798.1"/>
</dbReference>
<reference evidence="8" key="1">
    <citation type="submission" date="2025-08" db="UniProtKB">
        <authorList>
            <consortium name="RefSeq"/>
        </authorList>
    </citation>
    <scope>IDENTIFICATION</scope>
    <source>
        <tissue evidence="8">Leaves</tissue>
    </source>
</reference>
<evidence type="ECO:0000256" key="1">
    <source>
        <dbReference type="ARBA" id="ARBA00004116"/>
    </source>
</evidence>
<evidence type="ECO:0000259" key="6">
    <source>
        <dbReference type="Pfam" id="PF03088"/>
    </source>
</evidence>
<dbReference type="Proteomes" id="UP001652660">
    <property type="component" value="Chromosome 4e"/>
</dbReference>
<accession>A0ABM4U6H6</accession>
<keyword evidence="7" id="KW-1185">Reference proteome</keyword>
<gene>
    <name evidence="8" type="primary">LOC113740146</name>
</gene>
<dbReference type="PANTHER" id="PTHR10426:SF136">
    <property type="entry name" value="PROTEIN STRICTOSIDINE SYNTHASE-LIKE 9-LIKE"/>
    <property type="match status" value="1"/>
</dbReference>
<keyword evidence="3" id="KW-0926">Vacuole</keyword>
<dbReference type="Gene3D" id="2.120.10.30">
    <property type="entry name" value="TolB, C-terminal domain"/>
    <property type="match status" value="1"/>
</dbReference>
<feature type="domain" description="Strictosidine synthase conserved region" evidence="6">
    <location>
        <begin position="92"/>
        <end position="176"/>
    </location>
</feature>
<organism evidence="7 8">
    <name type="scientific">Coffea arabica</name>
    <name type="common">Arabian coffee</name>
    <dbReference type="NCBI Taxonomy" id="13443"/>
    <lineage>
        <taxon>Eukaryota</taxon>
        <taxon>Viridiplantae</taxon>
        <taxon>Streptophyta</taxon>
        <taxon>Embryophyta</taxon>
        <taxon>Tracheophyta</taxon>
        <taxon>Spermatophyta</taxon>
        <taxon>Magnoliopsida</taxon>
        <taxon>eudicotyledons</taxon>
        <taxon>Gunneridae</taxon>
        <taxon>Pentapetalae</taxon>
        <taxon>asterids</taxon>
        <taxon>lamiids</taxon>
        <taxon>Gentianales</taxon>
        <taxon>Rubiaceae</taxon>
        <taxon>Ixoroideae</taxon>
        <taxon>Gardenieae complex</taxon>
        <taxon>Bertiereae - Coffeeae clade</taxon>
        <taxon>Coffeeae</taxon>
        <taxon>Coffea</taxon>
    </lineage>
</organism>
<evidence type="ECO:0000256" key="2">
    <source>
        <dbReference type="ARBA" id="ARBA00009191"/>
    </source>
</evidence>
<dbReference type="SUPFAM" id="SSF63829">
    <property type="entry name" value="Calcium-dependent phosphotriesterase"/>
    <property type="match status" value="1"/>
</dbReference>
<evidence type="ECO:0000313" key="8">
    <source>
        <dbReference type="RefSeq" id="XP_071902899.1"/>
    </source>
</evidence>
<dbReference type="Pfam" id="PF03088">
    <property type="entry name" value="Str_synth"/>
    <property type="match status" value="1"/>
</dbReference>
<evidence type="ECO:0000313" key="7">
    <source>
        <dbReference type="Proteomes" id="UP001652660"/>
    </source>
</evidence>
<protein>
    <submittedName>
        <fullName evidence="8">Protein STRICTOSIDINE SYNTHASE-LIKE 11-like</fullName>
    </submittedName>
</protein>
<dbReference type="PANTHER" id="PTHR10426">
    <property type="entry name" value="STRICTOSIDINE SYNTHASE-RELATED"/>
    <property type="match status" value="1"/>
</dbReference>
<evidence type="ECO:0000256" key="4">
    <source>
        <dbReference type="ARBA" id="ARBA00023180"/>
    </source>
</evidence>
<evidence type="ECO:0000256" key="5">
    <source>
        <dbReference type="SAM" id="SignalP"/>
    </source>
</evidence>
<dbReference type="InterPro" id="IPR011042">
    <property type="entry name" value="6-blade_b-propeller_TolB-like"/>
</dbReference>
<comment type="similarity">
    <text evidence="2">Belongs to the strictosidine synthase family.</text>
</comment>